<dbReference type="Pfam" id="PF03567">
    <property type="entry name" value="Sulfotransfer_2"/>
    <property type="match status" value="1"/>
</dbReference>
<dbReference type="RefSeq" id="WP_159804824.1">
    <property type="nucleotide sequence ID" value="NZ_BLJE01000001.1"/>
</dbReference>
<name>A0A6N6JC95_9RHOB</name>
<dbReference type="GO" id="GO:0008146">
    <property type="term" value="F:sulfotransferase activity"/>
    <property type="evidence" value="ECO:0007669"/>
    <property type="project" value="InterPro"/>
</dbReference>
<dbReference type="GO" id="GO:0016020">
    <property type="term" value="C:membrane"/>
    <property type="evidence" value="ECO:0007669"/>
    <property type="project" value="InterPro"/>
</dbReference>
<dbReference type="Gene3D" id="3.40.50.300">
    <property type="entry name" value="P-loop containing nucleotide triphosphate hydrolases"/>
    <property type="match status" value="1"/>
</dbReference>
<gene>
    <name evidence="1" type="ORF">KIN_10150</name>
</gene>
<organism evidence="1 2">
    <name type="scientific">Litoreibacter roseus</name>
    <dbReference type="NCBI Taxonomy" id="2601869"/>
    <lineage>
        <taxon>Bacteria</taxon>
        <taxon>Pseudomonadati</taxon>
        <taxon>Pseudomonadota</taxon>
        <taxon>Alphaproteobacteria</taxon>
        <taxon>Rhodobacterales</taxon>
        <taxon>Roseobacteraceae</taxon>
        <taxon>Litoreibacter</taxon>
    </lineage>
</organism>
<dbReference type="EMBL" id="BLJE01000001">
    <property type="protein sequence ID" value="GFE63941.1"/>
    <property type="molecule type" value="Genomic_DNA"/>
</dbReference>
<evidence type="ECO:0000313" key="2">
    <source>
        <dbReference type="Proteomes" id="UP000436822"/>
    </source>
</evidence>
<keyword evidence="2" id="KW-1185">Reference proteome</keyword>
<protein>
    <recommendedName>
        <fullName evidence="3">Sulfotransferase family protein</fullName>
    </recommendedName>
</protein>
<sequence>MDKPTPALPKTQRLFTSRAYPIHYLVIPKCGCTFVKNLLWSLEHEKPYPDPKRIHDEDAGFLRASALDLTPAQIEMRPHAFTVIRNPVDRFLSLYFDKVIGPGHQNFVNLRGVLADDHDLDLTADSPDAHRRNCHILIKWLEDNLNVPGKLENDAHWTPQHYRGNLMKTFNLKLLLLNDLNRHLTVLLQDILPDIAERLSALERNKSGGDARKRDVLDAPLRKKINVVYARDRRIFNRTRDAWDAMGDTPDPARIPRFRTIL</sequence>
<dbReference type="Proteomes" id="UP000436822">
    <property type="component" value="Unassembled WGS sequence"/>
</dbReference>
<evidence type="ECO:0008006" key="3">
    <source>
        <dbReference type="Google" id="ProtNLM"/>
    </source>
</evidence>
<accession>A0A6N6JC95</accession>
<comment type="caution">
    <text evidence="1">The sequence shown here is derived from an EMBL/GenBank/DDBJ whole genome shotgun (WGS) entry which is preliminary data.</text>
</comment>
<proteinExistence type="predicted"/>
<reference evidence="1 2" key="1">
    <citation type="submission" date="2019-12" db="EMBL/GenBank/DDBJ databases">
        <title>Litoreibacter badius sp. nov., a novel bacteriochlorophyll a-containing bacterium in the genus Litoreibacter.</title>
        <authorList>
            <person name="Kanamuro M."/>
            <person name="Takabe Y."/>
            <person name="Mori K."/>
            <person name="Takaichi S."/>
            <person name="Hanada S."/>
        </authorList>
    </citation>
    <scope>NUCLEOTIDE SEQUENCE [LARGE SCALE GENOMIC DNA]</scope>
    <source>
        <strain evidence="1 2">K6</strain>
    </source>
</reference>
<dbReference type="SUPFAM" id="SSF52540">
    <property type="entry name" value="P-loop containing nucleoside triphosphate hydrolases"/>
    <property type="match status" value="1"/>
</dbReference>
<dbReference type="OrthoDB" id="554104at2"/>
<dbReference type="AlphaFoldDB" id="A0A6N6JC95"/>
<dbReference type="InterPro" id="IPR027417">
    <property type="entry name" value="P-loop_NTPase"/>
</dbReference>
<evidence type="ECO:0000313" key="1">
    <source>
        <dbReference type="EMBL" id="GFE63941.1"/>
    </source>
</evidence>
<dbReference type="InterPro" id="IPR005331">
    <property type="entry name" value="Sulfotransferase"/>
</dbReference>